<comment type="caution">
    <text evidence="3">The sequence shown here is derived from an EMBL/GenBank/DDBJ whole genome shotgun (WGS) entry which is preliminary data.</text>
</comment>
<dbReference type="Proteomes" id="UP000051248">
    <property type="component" value="Unassembled WGS sequence"/>
</dbReference>
<dbReference type="AlphaFoldDB" id="A0A0R1K668"/>
<dbReference type="STRING" id="1423775.FD03_GL001287"/>
<evidence type="ECO:0000313" key="4">
    <source>
        <dbReference type="Proteomes" id="UP000051248"/>
    </source>
</evidence>
<organism evidence="3 4">
    <name type="scientific">Companilactobacillus nodensis DSM 19682 = JCM 14932 = NBRC 107160</name>
    <dbReference type="NCBI Taxonomy" id="1423775"/>
    <lineage>
        <taxon>Bacteria</taxon>
        <taxon>Bacillati</taxon>
        <taxon>Bacillota</taxon>
        <taxon>Bacilli</taxon>
        <taxon>Lactobacillales</taxon>
        <taxon>Lactobacillaceae</taxon>
        <taxon>Companilactobacillus</taxon>
    </lineage>
</organism>
<dbReference type="EMBL" id="AZDZ01000019">
    <property type="protein sequence ID" value="KRK78928.1"/>
    <property type="molecule type" value="Genomic_DNA"/>
</dbReference>
<protein>
    <recommendedName>
        <fullName evidence="2">YdbS-like PH domain-containing protein</fullName>
    </recommendedName>
</protein>
<accession>A0A0R1K668</accession>
<dbReference type="PANTHER" id="PTHR34473">
    <property type="entry name" value="UPF0699 TRANSMEMBRANE PROTEIN YDBS"/>
    <property type="match status" value="1"/>
</dbReference>
<keyword evidence="4" id="KW-1185">Reference proteome</keyword>
<reference evidence="3 4" key="1">
    <citation type="journal article" date="2015" name="Genome Announc.">
        <title>Expanding the biotechnology potential of lactobacilli through comparative genomics of 213 strains and associated genera.</title>
        <authorList>
            <person name="Sun Z."/>
            <person name="Harris H.M."/>
            <person name="McCann A."/>
            <person name="Guo C."/>
            <person name="Argimon S."/>
            <person name="Zhang W."/>
            <person name="Yang X."/>
            <person name="Jeffery I.B."/>
            <person name="Cooney J.C."/>
            <person name="Kagawa T.F."/>
            <person name="Liu W."/>
            <person name="Song Y."/>
            <person name="Salvetti E."/>
            <person name="Wrobel A."/>
            <person name="Rasinkangas P."/>
            <person name="Parkhill J."/>
            <person name="Rea M.C."/>
            <person name="O'Sullivan O."/>
            <person name="Ritari J."/>
            <person name="Douillard F.P."/>
            <person name="Paul Ross R."/>
            <person name="Yang R."/>
            <person name="Briner A.E."/>
            <person name="Felis G.E."/>
            <person name="de Vos W.M."/>
            <person name="Barrangou R."/>
            <person name="Klaenhammer T.R."/>
            <person name="Caufield P.W."/>
            <person name="Cui Y."/>
            <person name="Zhang H."/>
            <person name="O'Toole P.W."/>
        </authorList>
    </citation>
    <scope>NUCLEOTIDE SEQUENCE [LARGE SCALE GENOMIC DNA]</scope>
    <source>
        <strain evidence="3 4">DSM 19682</strain>
    </source>
</reference>
<dbReference type="OrthoDB" id="1750577at2"/>
<dbReference type="PANTHER" id="PTHR34473:SF2">
    <property type="entry name" value="UPF0699 TRANSMEMBRANE PROTEIN YDBT"/>
    <property type="match status" value="1"/>
</dbReference>
<evidence type="ECO:0000313" key="3">
    <source>
        <dbReference type="EMBL" id="KRK78928.1"/>
    </source>
</evidence>
<evidence type="ECO:0000259" key="2">
    <source>
        <dbReference type="Pfam" id="PF03703"/>
    </source>
</evidence>
<dbReference type="RefSeq" id="WP_025025211.1">
    <property type="nucleotide sequence ID" value="NZ_AZDZ01000019.1"/>
</dbReference>
<gene>
    <name evidence="3" type="ORF">FD03_GL001287</name>
</gene>
<dbReference type="PATRIC" id="fig|1423775.4.peg.1317"/>
<sequence length="161" mass="18560">MDKVEKLPESIKVIWRIHAIIEFVVFLVIVQAVSLIKLTMPNNIRSYFNIGEGIVIALGVLFLILSFVWVIYLWNFWTYYIDERQVQLHSGYFFRKQVIIPIARVQNVTLKQGPILKSKNLQKVVIVTAAGRSEIDGLESEQADQLKETIMKLAQEAKNDI</sequence>
<feature type="transmembrane region" description="Helical" evidence="1">
    <location>
        <begin position="13"/>
        <end position="33"/>
    </location>
</feature>
<keyword evidence="1" id="KW-0472">Membrane</keyword>
<keyword evidence="1" id="KW-1133">Transmembrane helix</keyword>
<keyword evidence="1" id="KW-0812">Transmembrane</keyword>
<feature type="transmembrane region" description="Helical" evidence="1">
    <location>
        <begin position="53"/>
        <end position="74"/>
    </location>
</feature>
<feature type="domain" description="YdbS-like PH" evidence="2">
    <location>
        <begin position="74"/>
        <end position="150"/>
    </location>
</feature>
<dbReference type="eggNOG" id="COG3402">
    <property type="taxonomic scope" value="Bacteria"/>
</dbReference>
<evidence type="ECO:0000256" key="1">
    <source>
        <dbReference type="SAM" id="Phobius"/>
    </source>
</evidence>
<proteinExistence type="predicted"/>
<dbReference type="Pfam" id="PF03703">
    <property type="entry name" value="bPH_2"/>
    <property type="match status" value="1"/>
</dbReference>
<dbReference type="InterPro" id="IPR005182">
    <property type="entry name" value="YdbS-like_PH"/>
</dbReference>
<name>A0A0R1K668_9LACO</name>